<name>A0AAV2FM22_9ROSI</name>
<dbReference type="AlphaFoldDB" id="A0AAV2FM22"/>
<feature type="compositionally biased region" description="Basic and acidic residues" evidence="1">
    <location>
        <begin position="13"/>
        <end position="27"/>
    </location>
</feature>
<evidence type="ECO:0000313" key="2">
    <source>
        <dbReference type="EMBL" id="CAL1398510.1"/>
    </source>
</evidence>
<evidence type="ECO:0000256" key="1">
    <source>
        <dbReference type="SAM" id="MobiDB-lite"/>
    </source>
</evidence>
<evidence type="ECO:0000313" key="3">
    <source>
        <dbReference type="Proteomes" id="UP001497516"/>
    </source>
</evidence>
<keyword evidence="3" id="KW-1185">Reference proteome</keyword>
<dbReference type="EMBL" id="OZ034819">
    <property type="protein sequence ID" value="CAL1398510.1"/>
    <property type="molecule type" value="Genomic_DNA"/>
</dbReference>
<proteinExistence type="predicted"/>
<organism evidence="2 3">
    <name type="scientific">Linum trigynum</name>
    <dbReference type="NCBI Taxonomy" id="586398"/>
    <lineage>
        <taxon>Eukaryota</taxon>
        <taxon>Viridiplantae</taxon>
        <taxon>Streptophyta</taxon>
        <taxon>Embryophyta</taxon>
        <taxon>Tracheophyta</taxon>
        <taxon>Spermatophyta</taxon>
        <taxon>Magnoliopsida</taxon>
        <taxon>eudicotyledons</taxon>
        <taxon>Gunneridae</taxon>
        <taxon>Pentapetalae</taxon>
        <taxon>rosids</taxon>
        <taxon>fabids</taxon>
        <taxon>Malpighiales</taxon>
        <taxon>Linaceae</taxon>
        <taxon>Linum</taxon>
    </lineage>
</organism>
<sequence length="118" mass="13444">MLKSARQQQGRTGDSDLVWKEKRRNDDGESAVNSPSAIEEQLRRSSNMLWREFLLVFLFGGRKEVGNFSRSDDEKITVNPVVKPCPNCVWAFWAKENVDSVALPSPNCLYQAHIDAYP</sequence>
<dbReference type="Proteomes" id="UP001497516">
    <property type="component" value="Chromosome 6"/>
</dbReference>
<protein>
    <submittedName>
        <fullName evidence="2">Uncharacterized protein</fullName>
    </submittedName>
</protein>
<feature type="region of interest" description="Disordered" evidence="1">
    <location>
        <begin position="1"/>
        <end position="37"/>
    </location>
</feature>
<reference evidence="2 3" key="1">
    <citation type="submission" date="2024-04" db="EMBL/GenBank/DDBJ databases">
        <authorList>
            <person name="Fracassetti M."/>
        </authorList>
    </citation>
    <scope>NUCLEOTIDE SEQUENCE [LARGE SCALE GENOMIC DNA]</scope>
</reference>
<gene>
    <name evidence="2" type="ORF">LTRI10_LOCUS38742</name>
</gene>
<feature type="compositionally biased region" description="Polar residues" evidence="1">
    <location>
        <begin position="1"/>
        <end position="12"/>
    </location>
</feature>
<accession>A0AAV2FM22</accession>